<organism evidence="2 3">
    <name type="scientific">Tuber borchii</name>
    <name type="common">White truffle</name>
    <dbReference type="NCBI Taxonomy" id="42251"/>
    <lineage>
        <taxon>Eukaryota</taxon>
        <taxon>Fungi</taxon>
        <taxon>Dikarya</taxon>
        <taxon>Ascomycota</taxon>
        <taxon>Pezizomycotina</taxon>
        <taxon>Pezizomycetes</taxon>
        <taxon>Pezizales</taxon>
        <taxon>Tuberaceae</taxon>
        <taxon>Tuber</taxon>
    </lineage>
</organism>
<evidence type="ECO:0000256" key="1">
    <source>
        <dbReference type="SAM" id="SignalP"/>
    </source>
</evidence>
<dbReference type="EMBL" id="NESQ01000029">
    <property type="protein sequence ID" value="PUU82348.1"/>
    <property type="molecule type" value="Genomic_DNA"/>
</dbReference>
<evidence type="ECO:0000313" key="3">
    <source>
        <dbReference type="Proteomes" id="UP000244722"/>
    </source>
</evidence>
<reference evidence="2 3" key="1">
    <citation type="submission" date="2017-04" db="EMBL/GenBank/DDBJ databases">
        <title>Draft genome sequence of Tuber borchii Vittad., a whitish edible truffle.</title>
        <authorList>
            <consortium name="DOE Joint Genome Institute"/>
            <person name="Murat C."/>
            <person name="Kuo A."/>
            <person name="Barry K.W."/>
            <person name="Clum A."/>
            <person name="Dockter R.B."/>
            <person name="Fauchery L."/>
            <person name="Iotti M."/>
            <person name="Kohler A."/>
            <person name="Labutti K."/>
            <person name="Lindquist E.A."/>
            <person name="Lipzen A."/>
            <person name="Ohm R.A."/>
            <person name="Wang M."/>
            <person name="Grigoriev I.V."/>
            <person name="Zambonelli A."/>
            <person name="Martin F.M."/>
        </authorList>
    </citation>
    <scope>NUCLEOTIDE SEQUENCE [LARGE SCALE GENOMIC DNA]</scope>
    <source>
        <strain evidence="2 3">Tbo3840</strain>
    </source>
</reference>
<name>A0A2T7A3P6_TUBBO</name>
<sequence length="197" mass="22345">MMPVVVVCFGYHCFVCLFTCFFTEGTRKKSRFAICYSSSHICAPTIQGWNVCTRVRVLGQTGQYACVCMSRFQLDKHPAHPSTAGPLPLSLSLSYRTRPVSLPVWQSTVRQGYNITSLILRKQKNKEKKSNNAHPALRPYERWRGIAIAISIMPIMPITISTSTRVIHNLQSLAQYTKWLLSASATHHREQYNTIPV</sequence>
<keyword evidence="1" id="KW-0732">Signal</keyword>
<evidence type="ECO:0000313" key="2">
    <source>
        <dbReference type="EMBL" id="PUU82348.1"/>
    </source>
</evidence>
<accession>A0A2T7A3P6</accession>
<keyword evidence="3" id="KW-1185">Reference proteome</keyword>
<feature type="chain" id="PRO_5015586776" description="Secreted protein" evidence="1">
    <location>
        <begin position="26"/>
        <end position="197"/>
    </location>
</feature>
<feature type="signal peptide" evidence="1">
    <location>
        <begin position="1"/>
        <end position="25"/>
    </location>
</feature>
<protein>
    <recommendedName>
        <fullName evidence="4">Secreted protein</fullName>
    </recommendedName>
</protein>
<gene>
    <name evidence="2" type="ORF">B9Z19DRAFT_427434</name>
</gene>
<proteinExistence type="predicted"/>
<dbReference type="Proteomes" id="UP000244722">
    <property type="component" value="Unassembled WGS sequence"/>
</dbReference>
<dbReference type="AlphaFoldDB" id="A0A2T7A3P6"/>
<evidence type="ECO:0008006" key="4">
    <source>
        <dbReference type="Google" id="ProtNLM"/>
    </source>
</evidence>
<comment type="caution">
    <text evidence="2">The sequence shown here is derived from an EMBL/GenBank/DDBJ whole genome shotgun (WGS) entry which is preliminary data.</text>
</comment>